<sequence>MKADDFCAQPKLSSTNRNSTSDSPISSPESDSSDGYDDIETQSNRSVGEVENGNSQQSALRISVWIASSVTALCSSKQLMANYGYHYPLTIAFRSSAITSLAYLLFLYAPMVTSWRIGFHQAEQSLVPSLRWLPMLPAALMAAISLPMLLEGLLHMPSLPVLVMLFPLVYVIESLIVFVTCSRSRTRLCLPLETILAIIPLSVILYDEYRLTVQGLIWGLVGIIAMGLARGLFVAGSDRTSAWQPIETRGETYHGFVSMTLMIGTSLGGILSYAYETYQPIKTVHTSSSTLGFNFINMISMVTTAFSGSLMMAYSPMSFEHEFTPSSIPVANTNLLATTASSLMVFLLAIFSSPTTVVSWVQINAYIVAILCLAGIKNISEGVKISIDFIQSHVKTLGLREWRSPSKIFINITLLTLIGVATFTLNIISGIPIQLITNTTEPTLDLSFNPVTRFEIVIAMYEEPVTAVASLIDDLMHTMYLSSLSREQITTTIYIKSSTYDPDELKIATGADQALKLPNLGREGGTYLHHIVNNWDRLAEQTMFIQAGAHNKRELLPRINDYMNVEIGMLNLGEAGIVCDCLTCNDRTGWQDSWNMLPKLYSEVHHNKTCTPSTKVALSYKGQFIASARRIRGVKKQVYVQLLDAITSTDGWSHDRDIIGSRFDSPDNPFFGFTLERVWGLIMQCADKDVAVQCPSLLSGTLGYRRGGGVEDCGCFD</sequence>
<proteinExistence type="predicted"/>
<keyword evidence="2" id="KW-0472">Membrane</keyword>
<feature type="compositionally biased region" description="Acidic residues" evidence="1">
    <location>
        <begin position="31"/>
        <end position="40"/>
    </location>
</feature>
<feature type="transmembrane region" description="Helical" evidence="2">
    <location>
        <begin position="212"/>
        <end position="233"/>
    </location>
</feature>
<evidence type="ECO:0000256" key="1">
    <source>
        <dbReference type="SAM" id="MobiDB-lite"/>
    </source>
</evidence>
<evidence type="ECO:0000313" key="4">
    <source>
        <dbReference type="Proteomes" id="UP001629113"/>
    </source>
</evidence>
<feature type="compositionally biased region" description="Low complexity" evidence="1">
    <location>
        <begin position="19"/>
        <end position="30"/>
    </location>
</feature>
<feature type="transmembrane region" description="Helical" evidence="2">
    <location>
        <begin position="162"/>
        <end position="181"/>
    </location>
</feature>
<accession>A0ABR4P8F0</accession>
<feature type="transmembrane region" description="Helical" evidence="2">
    <location>
        <begin position="188"/>
        <end position="206"/>
    </location>
</feature>
<gene>
    <name evidence="3" type="ORF">PVAG01_08071</name>
</gene>
<evidence type="ECO:0000256" key="2">
    <source>
        <dbReference type="SAM" id="Phobius"/>
    </source>
</evidence>
<feature type="transmembrane region" description="Helical" evidence="2">
    <location>
        <begin position="253"/>
        <end position="275"/>
    </location>
</feature>
<comment type="caution">
    <text evidence="3">The sequence shown here is derived from an EMBL/GenBank/DDBJ whole genome shotgun (WGS) entry which is preliminary data.</text>
</comment>
<feature type="transmembrane region" description="Helical" evidence="2">
    <location>
        <begin position="335"/>
        <end position="351"/>
    </location>
</feature>
<feature type="transmembrane region" description="Helical" evidence="2">
    <location>
        <begin position="130"/>
        <end position="150"/>
    </location>
</feature>
<protein>
    <submittedName>
        <fullName evidence="3">Uncharacterized protein</fullName>
    </submittedName>
</protein>
<feature type="transmembrane region" description="Helical" evidence="2">
    <location>
        <begin position="408"/>
        <end position="428"/>
    </location>
</feature>
<reference evidence="3 4" key="1">
    <citation type="submission" date="2024-06" db="EMBL/GenBank/DDBJ databases">
        <title>Complete genome of Phlyctema vagabunda strain 19-DSS-EL-015.</title>
        <authorList>
            <person name="Fiorenzani C."/>
        </authorList>
    </citation>
    <scope>NUCLEOTIDE SEQUENCE [LARGE SCALE GENOMIC DNA]</scope>
    <source>
        <strain evidence="3 4">19-DSS-EL-015</strain>
    </source>
</reference>
<feature type="transmembrane region" description="Helical" evidence="2">
    <location>
        <begin position="357"/>
        <end position="376"/>
    </location>
</feature>
<evidence type="ECO:0000313" key="3">
    <source>
        <dbReference type="EMBL" id="KAL3419573.1"/>
    </source>
</evidence>
<feature type="transmembrane region" description="Helical" evidence="2">
    <location>
        <begin position="295"/>
        <end position="314"/>
    </location>
</feature>
<keyword evidence="2" id="KW-0812">Transmembrane</keyword>
<dbReference type="Pfam" id="PF11913">
    <property type="entry name" value="DUF3431"/>
    <property type="match status" value="1"/>
</dbReference>
<feature type="transmembrane region" description="Helical" evidence="2">
    <location>
        <begin position="85"/>
        <end position="109"/>
    </location>
</feature>
<keyword evidence="2" id="KW-1133">Transmembrane helix</keyword>
<dbReference type="InterPro" id="IPR021838">
    <property type="entry name" value="DUF3431"/>
</dbReference>
<dbReference type="EMBL" id="JBFCZG010000007">
    <property type="protein sequence ID" value="KAL3419573.1"/>
    <property type="molecule type" value="Genomic_DNA"/>
</dbReference>
<dbReference type="Proteomes" id="UP001629113">
    <property type="component" value="Unassembled WGS sequence"/>
</dbReference>
<dbReference type="PANTHER" id="PTHR37490:SF1">
    <property type="entry name" value="GLYCOSYLTRANSFERASE 2-LIKE DOMAIN-CONTAINING PROTEIN"/>
    <property type="match status" value="1"/>
</dbReference>
<feature type="region of interest" description="Disordered" evidence="1">
    <location>
        <begin position="1"/>
        <end position="40"/>
    </location>
</feature>
<name>A0ABR4P8F0_9HELO</name>
<dbReference type="PANTHER" id="PTHR37490">
    <property type="entry name" value="EXPRESSED PROTEIN"/>
    <property type="match status" value="1"/>
</dbReference>
<organism evidence="3 4">
    <name type="scientific">Phlyctema vagabunda</name>
    <dbReference type="NCBI Taxonomy" id="108571"/>
    <lineage>
        <taxon>Eukaryota</taxon>
        <taxon>Fungi</taxon>
        <taxon>Dikarya</taxon>
        <taxon>Ascomycota</taxon>
        <taxon>Pezizomycotina</taxon>
        <taxon>Leotiomycetes</taxon>
        <taxon>Helotiales</taxon>
        <taxon>Dermateaceae</taxon>
        <taxon>Phlyctema</taxon>
    </lineage>
</organism>
<keyword evidence="4" id="KW-1185">Reference proteome</keyword>